<evidence type="ECO:0000313" key="2">
    <source>
        <dbReference type="EMBL" id="AGU75565.1"/>
    </source>
</evidence>
<proteinExistence type="predicted"/>
<dbReference type="PATRIC" id="fig|862967.3.peg.156"/>
<dbReference type="EMBL" id="CP003857">
    <property type="protein sequence ID" value="AGU75565.1"/>
    <property type="molecule type" value="Genomic_DNA"/>
</dbReference>
<dbReference type="Proteomes" id="UP000016233">
    <property type="component" value="Chromosome"/>
</dbReference>
<sequence length="163" mass="18950">MELIQTLKKLFGILLLMFLFLENIVYAQDGELNMKTDSITQRKQHSSGNEIEHQYAPNLFIDRTEQQATKEKLDVKKLVASANMINFNKNGVQNSNKDIMQVYQRVLFQNYTISDTIIVHKEKSESINIWGRAGEILFIVMMAVLGVHLGRKFHGIRIFKRDY</sequence>
<accession>T1ZCG3</accession>
<dbReference type="OrthoDB" id="2230748at2"/>
<keyword evidence="1" id="KW-0812">Transmembrane</keyword>
<evidence type="ECO:0000256" key="1">
    <source>
        <dbReference type="SAM" id="Phobius"/>
    </source>
</evidence>
<protein>
    <submittedName>
        <fullName evidence="2">Uncharacterized protein</fullName>
    </submittedName>
</protein>
<keyword evidence="1" id="KW-1133">Transmembrane helix</keyword>
<gene>
    <name evidence="2" type="ORF">SIR_0173</name>
</gene>
<feature type="transmembrane region" description="Helical" evidence="1">
    <location>
        <begin position="129"/>
        <end position="150"/>
    </location>
</feature>
<evidence type="ECO:0000313" key="3">
    <source>
        <dbReference type="Proteomes" id="UP000016233"/>
    </source>
</evidence>
<dbReference type="KEGG" id="sib:SIR_0173"/>
<keyword evidence="1" id="KW-0472">Membrane</keyword>
<dbReference type="RefSeq" id="WP_020998235.1">
    <property type="nucleotide sequence ID" value="NZ_UZBH01000004.1"/>
</dbReference>
<reference evidence="2 3" key="1">
    <citation type="journal article" date="2013" name="BMC Genomics">
        <title>Phylogenetic relationship and virulence inference of Streptococcus Anginosus Group: curated annotation and whole-genome comparative analysis support distinct species designation.</title>
        <authorList>
            <person name="Olson A.B."/>
            <person name="Kent H."/>
            <person name="Sibley C.D."/>
            <person name="Grinwis M.E."/>
            <person name="Mabon P."/>
            <person name="Ouellette C."/>
            <person name="Tyson S."/>
            <person name="Graham M."/>
            <person name="Tyler S.D."/>
            <person name="Van Domselaar G."/>
            <person name="Surette M.G."/>
            <person name="Corbett C.R."/>
        </authorList>
    </citation>
    <scope>NUCLEOTIDE SEQUENCE [LARGE SCALE GENOMIC DNA]</scope>
    <source>
        <strain evidence="2 3">B196</strain>
    </source>
</reference>
<name>T1ZCG3_STRIT</name>
<keyword evidence="3" id="KW-1185">Reference proteome</keyword>
<dbReference type="AlphaFoldDB" id="T1ZCG3"/>
<dbReference type="HOGENOM" id="CLU_1685544_0_0_9"/>
<organism evidence="2 3">
    <name type="scientific">Streptococcus intermedius B196</name>
    <dbReference type="NCBI Taxonomy" id="862967"/>
    <lineage>
        <taxon>Bacteria</taxon>
        <taxon>Bacillati</taxon>
        <taxon>Bacillota</taxon>
        <taxon>Bacilli</taxon>
        <taxon>Lactobacillales</taxon>
        <taxon>Streptococcaceae</taxon>
        <taxon>Streptococcus</taxon>
        <taxon>Streptococcus anginosus group</taxon>
    </lineage>
</organism>